<gene>
    <name evidence="2" type="ORF">RED65_09934</name>
</gene>
<keyword evidence="3" id="KW-1185">Reference proteome</keyword>
<evidence type="ECO:0000313" key="2">
    <source>
        <dbReference type="EMBL" id="EAT13703.1"/>
    </source>
</evidence>
<name>Q1N689_9GAMM</name>
<dbReference type="Gene3D" id="3.10.129.10">
    <property type="entry name" value="Hotdog Thioesterase"/>
    <property type="match status" value="1"/>
</dbReference>
<dbReference type="Pfam" id="PF07977">
    <property type="entry name" value="FabA"/>
    <property type="match status" value="1"/>
</dbReference>
<keyword evidence="1" id="KW-0456">Lyase</keyword>
<dbReference type="EMBL" id="AAQH01000001">
    <property type="protein sequence ID" value="EAT13703.1"/>
    <property type="molecule type" value="Genomic_DNA"/>
</dbReference>
<dbReference type="Proteomes" id="UP000004263">
    <property type="component" value="Unassembled WGS sequence"/>
</dbReference>
<proteinExistence type="predicted"/>
<dbReference type="GO" id="GO:0006633">
    <property type="term" value="P:fatty acid biosynthetic process"/>
    <property type="evidence" value="ECO:0007669"/>
    <property type="project" value="UniProtKB-UniPathway"/>
</dbReference>
<sequence length="167" mass="18195">MKEGEDMNAVKDVINQDVESILDAMHGAQLPQGELKLLNHVPLISEQGGRYGKGQVIAQMKIHPDLWFFKCHFPGDPIMPGCLGIEGLWQSLGLFLAFKGAKGKGRALGVGELKFLGEVLPSNQLLQFQVHIKKIKSAACTLVVADGDVLVDGKLIYQAKDIKVGMF</sequence>
<dbReference type="STRING" id="207949.RED65_09934"/>
<dbReference type="UniPathway" id="UPA00094"/>
<accession>Q1N689</accession>
<dbReference type="GO" id="GO:0016829">
    <property type="term" value="F:lyase activity"/>
    <property type="evidence" value="ECO:0007669"/>
    <property type="project" value="UniProtKB-KW"/>
</dbReference>
<dbReference type="PANTHER" id="PTHR30272">
    <property type="entry name" value="3-HYDROXYACYL-[ACYL-CARRIER-PROTEIN] DEHYDRATASE"/>
    <property type="match status" value="1"/>
</dbReference>
<dbReference type="HOGENOM" id="CLU_097925_0_0_6"/>
<dbReference type="SUPFAM" id="SSF54637">
    <property type="entry name" value="Thioesterase/thiol ester dehydrase-isomerase"/>
    <property type="match status" value="1"/>
</dbReference>
<protein>
    <submittedName>
        <fullName evidence="2">3-hydroxydecanoyl-ACP dehydratase</fullName>
    </submittedName>
</protein>
<dbReference type="NCBIfam" id="NF003509">
    <property type="entry name" value="PRK05174.1"/>
    <property type="match status" value="1"/>
</dbReference>
<comment type="caution">
    <text evidence="2">The sequence shown here is derived from an EMBL/GenBank/DDBJ whole genome shotgun (WGS) entry which is preliminary data.</text>
</comment>
<evidence type="ECO:0000256" key="1">
    <source>
        <dbReference type="ARBA" id="ARBA00023239"/>
    </source>
</evidence>
<dbReference type="InterPro" id="IPR029069">
    <property type="entry name" value="HotDog_dom_sf"/>
</dbReference>
<reference evidence="2 3" key="1">
    <citation type="submission" date="2006-03" db="EMBL/GenBank/DDBJ databases">
        <authorList>
            <person name="Pinhassi J."/>
            <person name="Pedros-Alio C."/>
            <person name="Ferriera S."/>
            <person name="Johnson J."/>
            <person name="Kravitz S."/>
            <person name="Halpern A."/>
            <person name="Remington K."/>
            <person name="Beeson K."/>
            <person name="Tran B."/>
            <person name="Rogers Y.-H."/>
            <person name="Friedman R."/>
            <person name="Venter J.C."/>
        </authorList>
    </citation>
    <scope>NUCLEOTIDE SEQUENCE [LARGE SCALE GENOMIC DNA]</scope>
    <source>
        <strain evidence="2 3">RED65</strain>
    </source>
</reference>
<dbReference type="PANTHER" id="PTHR30272:SF8">
    <property type="entry name" value="3-HYDROXYDECANOYL-[ACYL-CARRIER-PROTEIN] DEHYDRATASE"/>
    <property type="match status" value="1"/>
</dbReference>
<dbReference type="AlphaFoldDB" id="Q1N689"/>
<evidence type="ECO:0000313" key="3">
    <source>
        <dbReference type="Proteomes" id="UP000004263"/>
    </source>
</evidence>
<dbReference type="InterPro" id="IPR013114">
    <property type="entry name" value="FabA_FabZ"/>
</dbReference>
<organism evidence="2 3">
    <name type="scientific">Bermanella marisrubri</name>
    <dbReference type="NCBI Taxonomy" id="207949"/>
    <lineage>
        <taxon>Bacteria</taxon>
        <taxon>Pseudomonadati</taxon>
        <taxon>Pseudomonadota</taxon>
        <taxon>Gammaproteobacteria</taxon>
        <taxon>Oceanospirillales</taxon>
        <taxon>Oceanospirillaceae</taxon>
        <taxon>Bermanella</taxon>
    </lineage>
</organism>